<organism evidence="2">
    <name type="scientific">Oikopleura dioica</name>
    <name type="common">Tunicate</name>
    <dbReference type="NCBI Taxonomy" id="34765"/>
    <lineage>
        <taxon>Eukaryota</taxon>
        <taxon>Metazoa</taxon>
        <taxon>Chordata</taxon>
        <taxon>Tunicata</taxon>
        <taxon>Appendicularia</taxon>
        <taxon>Copelata</taxon>
        <taxon>Oikopleuridae</taxon>
        <taxon>Oikopleura</taxon>
    </lineage>
</organism>
<name>E4YVD7_OIKDI</name>
<accession>E4YVD7</accession>
<proteinExistence type="predicted"/>
<dbReference type="EMBL" id="FN655528">
    <property type="protein sequence ID" value="CBY39422.1"/>
    <property type="molecule type" value="Genomic_DNA"/>
</dbReference>
<dbReference type="GO" id="GO:0003723">
    <property type="term" value="F:RNA binding"/>
    <property type="evidence" value="ECO:0007669"/>
    <property type="project" value="InterPro"/>
</dbReference>
<sequence>SMVLGVQGSLNARLMEPIYPSRIIIGGCPETIDDGGVARFTEYITENLTDEMARASHELAGVFHVFRPAIHKVTLEGFPAADNTSNALSWVHLAPLKHSNTKKTAMELIDPASGYKFSYQRGDRSVKKQGVSRLCKFAQWDLYIKSLTTRRMKIQDQDSSYRLSKYHAKDYRLVK</sequence>
<dbReference type="Proteomes" id="UP000011014">
    <property type="component" value="Unassembled WGS sequence"/>
</dbReference>
<protein>
    <recommendedName>
        <fullName evidence="1">A to I editase domain-containing protein</fullName>
    </recommendedName>
</protein>
<feature type="domain" description="A to I editase" evidence="1">
    <location>
        <begin position="1"/>
        <end position="175"/>
    </location>
</feature>
<dbReference type="InterPro" id="IPR002466">
    <property type="entry name" value="A_deamin"/>
</dbReference>
<dbReference type="AlphaFoldDB" id="E4YVD7"/>
<dbReference type="Pfam" id="PF02137">
    <property type="entry name" value="A_deamin"/>
    <property type="match status" value="1"/>
</dbReference>
<reference evidence="2" key="1">
    <citation type="journal article" date="2010" name="Science">
        <title>Plasticity of animal genome architecture unmasked by rapid evolution of a pelagic tunicate.</title>
        <authorList>
            <person name="Denoeud F."/>
            <person name="Henriet S."/>
            <person name="Mungpakdee S."/>
            <person name="Aury J.M."/>
            <person name="Da Silva C."/>
            <person name="Brinkmann H."/>
            <person name="Mikhaleva J."/>
            <person name="Olsen L.C."/>
            <person name="Jubin C."/>
            <person name="Canestro C."/>
            <person name="Bouquet J.M."/>
            <person name="Danks G."/>
            <person name="Poulain J."/>
            <person name="Campsteijn C."/>
            <person name="Adamski M."/>
            <person name="Cross I."/>
            <person name="Yadetie F."/>
            <person name="Muffato M."/>
            <person name="Louis A."/>
            <person name="Butcher S."/>
            <person name="Tsagkogeorga G."/>
            <person name="Konrad A."/>
            <person name="Singh S."/>
            <person name="Jensen M.F."/>
            <person name="Cong E.H."/>
            <person name="Eikeseth-Otteraa H."/>
            <person name="Noel B."/>
            <person name="Anthouard V."/>
            <person name="Porcel B.M."/>
            <person name="Kachouri-Lafond R."/>
            <person name="Nishino A."/>
            <person name="Ugolini M."/>
            <person name="Chourrout P."/>
            <person name="Nishida H."/>
            <person name="Aasland R."/>
            <person name="Huzurbazar S."/>
            <person name="Westhof E."/>
            <person name="Delsuc F."/>
            <person name="Lehrach H."/>
            <person name="Reinhardt R."/>
            <person name="Weissenbach J."/>
            <person name="Roy S.W."/>
            <person name="Artiguenave F."/>
            <person name="Postlethwait J.H."/>
            <person name="Manak J.R."/>
            <person name="Thompson E.M."/>
            <person name="Jaillon O."/>
            <person name="Du Pasquier L."/>
            <person name="Boudinot P."/>
            <person name="Liberles D.A."/>
            <person name="Volff J.N."/>
            <person name="Philippe H."/>
            <person name="Lenhard B."/>
            <person name="Roest Crollius H."/>
            <person name="Wincker P."/>
            <person name="Chourrout D."/>
        </authorList>
    </citation>
    <scope>NUCLEOTIDE SEQUENCE [LARGE SCALE GENOMIC DNA]</scope>
</reference>
<evidence type="ECO:0000259" key="1">
    <source>
        <dbReference type="PROSITE" id="PS50141"/>
    </source>
</evidence>
<dbReference type="GO" id="GO:0006396">
    <property type="term" value="P:RNA processing"/>
    <property type="evidence" value="ECO:0007669"/>
    <property type="project" value="InterPro"/>
</dbReference>
<dbReference type="GO" id="GO:0004000">
    <property type="term" value="F:adenosine deaminase activity"/>
    <property type="evidence" value="ECO:0007669"/>
    <property type="project" value="InterPro"/>
</dbReference>
<evidence type="ECO:0000313" key="2">
    <source>
        <dbReference type="EMBL" id="CBY39422.1"/>
    </source>
</evidence>
<dbReference type="PROSITE" id="PS50141">
    <property type="entry name" value="A_DEAMIN_EDITASE"/>
    <property type="match status" value="1"/>
</dbReference>
<feature type="non-terminal residue" evidence="2">
    <location>
        <position position="1"/>
    </location>
</feature>
<gene>
    <name evidence="2" type="ORF">GSOID_T00019988001</name>
</gene>